<proteinExistence type="predicted"/>
<keyword evidence="3" id="KW-1185">Reference proteome</keyword>
<organism evidence="2 3">
    <name type="scientific">Streptomyces gilvifuscus</name>
    <dbReference type="NCBI Taxonomy" id="1550617"/>
    <lineage>
        <taxon>Bacteria</taxon>
        <taxon>Bacillati</taxon>
        <taxon>Actinomycetota</taxon>
        <taxon>Actinomycetes</taxon>
        <taxon>Kitasatosporales</taxon>
        <taxon>Streptomycetaceae</taxon>
        <taxon>Streptomyces</taxon>
    </lineage>
</organism>
<comment type="caution">
    <text evidence="2">The sequence shown here is derived from an EMBL/GenBank/DDBJ whole genome shotgun (WGS) entry which is preliminary data.</text>
</comment>
<dbReference type="Proteomes" id="UP001221328">
    <property type="component" value="Unassembled WGS sequence"/>
</dbReference>
<protein>
    <submittedName>
        <fullName evidence="2">Uncharacterized protein</fullName>
    </submittedName>
</protein>
<evidence type="ECO:0000313" key="2">
    <source>
        <dbReference type="EMBL" id="MDC2959320.1"/>
    </source>
</evidence>
<evidence type="ECO:0000313" key="3">
    <source>
        <dbReference type="Proteomes" id="UP001221328"/>
    </source>
</evidence>
<dbReference type="EMBL" id="JAQOSK010000016">
    <property type="protein sequence ID" value="MDC2959320.1"/>
    <property type="molecule type" value="Genomic_DNA"/>
</dbReference>
<accession>A0ABT5G3R5</accession>
<sequence>MHVVIAWWDGTRSAGNTRQESAGRPHDSGLGSGSLTDDFPGLRTSHWLTDPTADRQGLALLWDSATSAARSLPALAMRTFGCAPSHRWAFELDTPDHPKPDGPLRLPQELSLLLHA</sequence>
<dbReference type="RefSeq" id="WP_272177766.1">
    <property type="nucleotide sequence ID" value="NZ_JAQOSK010000016.1"/>
</dbReference>
<gene>
    <name evidence="2" type="ORF">PO587_33315</name>
</gene>
<name>A0ABT5G3R5_9ACTN</name>
<feature type="region of interest" description="Disordered" evidence="1">
    <location>
        <begin position="14"/>
        <end position="37"/>
    </location>
</feature>
<evidence type="ECO:0000256" key="1">
    <source>
        <dbReference type="SAM" id="MobiDB-lite"/>
    </source>
</evidence>
<reference evidence="2 3" key="1">
    <citation type="journal article" date="2015" name="Int. J. Syst. Evol. Microbiol.">
        <title>Streptomyces gilvifuscus sp. nov., an actinomycete that produces antibacterial compounds isolated from soil.</title>
        <authorList>
            <person name="Nguyen T.M."/>
            <person name="Kim J."/>
        </authorList>
    </citation>
    <scope>NUCLEOTIDE SEQUENCE [LARGE SCALE GENOMIC DNA]</scope>
    <source>
        <strain evidence="2 3">T113</strain>
    </source>
</reference>